<keyword evidence="8" id="KW-1185">Reference proteome</keyword>
<dbReference type="Pfam" id="PF08281">
    <property type="entry name" value="Sigma70_r4_2"/>
    <property type="match status" value="1"/>
</dbReference>
<dbReference type="EMBL" id="JAGGJA010000009">
    <property type="protein sequence ID" value="MCW9707974.1"/>
    <property type="molecule type" value="Genomic_DNA"/>
</dbReference>
<keyword evidence="2" id="KW-0805">Transcription regulation</keyword>
<dbReference type="InterPro" id="IPR007627">
    <property type="entry name" value="RNA_pol_sigma70_r2"/>
</dbReference>
<dbReference type="RefSeq" id="WP_265766760.1">
    <property type="nucleotide sequence ID" value="NZ_JAGGJA010000009.1"/>
</dbReference>
<evidence type="ECO:0000256" key="4">
    <source>
        <dbReference type="ARBA" id="ARBA00023163"/>
    </source>
</evidence>
<proteinExistence type="inferred from homology"/>
<dbReference type="InterPro" id="IPR013324">
    <property type="entry name" value="RNA_pol_sigma_r3/r4-like"/>
</dbReference>
<name>A0ABT3PQ40_9BACT</name>
<dbReference type="CDD" id="cd06171">
    <property type="entry name" value="Sigma70_r4"/>
    <property type="match status" value="1"/>
</dbReference>
<dbReference type="Proteomes" id="UP001207918">
    <property type="component" value="Unassembled WGS sequence"/>
</dbReference>
<evidence type="ECO:0000256" key="2">
    <source>
        <dbReference type="ARBA" id="ARBA00023015"/>
    </source>
</evidence>
<feature type="domain" description="RNA polymerase sigma-70 region 2" evidence="5">
    <location>
        <begin position="38"/>
        <end position="103"/>
    </location>
</feature>
<evidence type="ECO:0000256" key="1">
    <source>
        <dbReference type="ARBA" id="ARBA00010641"/>
    </source>
</evidence>
<gene>
    <name evidence="7" type="ORF">J6I44_14000</name>
</gene>
<evidence type="ECO:0000313" key="7">
    <source>
        <dbReference type="EMBL" id="MCW9707974.1"/>
    </source>
</evidence>
<protein>
    <submittedName>
        <fullName evidence="7">RNA polymerase sigma-70 factor</fullName>
    </submittedName>
</protein>
<keyword evidence="3" id="KW-0731">Sigma factor</keyword>
<accession>A0ABT3PQ40</accession>
<dbReference type="NCBIfam" id="TIGR02937">
    <property type="entry name" value="sigma70-ECF"/>
    <property type="match status" value="1"/>
</dbReference>
<dbReference type="SUPFAM" id="SSF88946">
    <property type="entry name" value="Sigma2 domain of RNA polymerase sigma factors"/>
    <property type="match status" value="1"/>
</dbReference>
<comment type="similarity">
    <text evidence="1">Belongs to the sigma-70 factor family. ECF subfamily.</text>
</comment>
<evidence type="ECO:0000259" key="5">
    <source>
        <dbReference type="Pfam" id="PF04542"/>
    </source>
</evidence>
<dbReference type="InterPro" id="IPR013325">
    <property type="entry name" value="RNA_pol_sigma_r2"/>
</dbReference>
<dbReference type="Gene3D" id="1.10.10.10">
    <property type="entry name" value="Winged helix-like DNA-binding domain superfamily/Winged helix DNA-binding domain"/>
    <property type="match status" value="1"/>
</dbReference>
<dbReference type="InterPro" id="IPR039425">
    <property type="entry name" value="RNA_pol_sigma-70-like"/>
</dbReference>
<organism evidence="7 8">
    <name type="scientific">Fodinibius salsisoli</name>
    <dbReference type="NCBI Taxonomy" id="2820877"/>
    <lineage>
        <taxon>Bacteria</taxon>
        <taxon>Pseudomonadati</taxon>
        <taxon>Balneolota</taxon>
        <taxon>Balneolia</taxon>
        <taxon>Balneolales</taxon>
        <taxon>Balneolaceae</taxon>
        <taxon>Fodinibius</taxon>
    </lineage>
</organism>
<dbReference type="InterPro" id="IPR036388">
    <property type="entry name" value="WH-like_DNA-bd_sf"/>
</dbReference>
<dbReference type="PANTHER" id="PTHR43133:SF46">
    <property type="entry name" value="RNA POLYMERASE SIGMA-70 FACTOR ECF SUBFAMILY"/>
    <property type="match status" value="1"/>
</dbReference>
<keyword evidence="4" id="KW-0804">Transcription</keyword>
<dbReference type="InterPro" id="IPR014327">
    <property type="entry name" value="RNA_pol_sigma70_bacteroid"/>
</dbReference>
<dbReference type="SUPFAM" id="SSF88659">
    <property type="entry name" value="Sigma3 and sigma4 domains of RNA polymerase sigma factors"/>
    <property type="match status" value="1"/>
</dbReference>
<dbReference type="Gene3D" id="1.10.1740.10">
    <property type="match status" value="1"/>
</dbReference>
<reference evidence="7 8" key="1">
    <citation type="submission" date="2021-03" db="EMBL/GenBank/DDBJ databases">
        <title>Aliifodinibius sp. nov., a new bacterium isolated from saline soil.</title>
        <authorList>
            <person name="Galisteo C."/>
            <person name="De La Haba R."/>
            <person name="Sanchez-Porro C."/>
            <person name="Ventosa A."/>
        </authorList>
    </citation>
    <scope>NUCLEOTIDE SEQUENCE [LARGE SCALE GENOMIC DNA]</scope>
    <source>
        <strain evidence="7 8">1BSP15-2V2</strain>
    </source>
</reference>
<dbReference type="InterPro" id="IPR014284">
    <property type="entry name" value="RNA_pol_sigma-70_dom"/>
</dbReference>
<dbReference type="NCBIfam" id="TIGR02985">
    <property type="entry name" value="Sig70_bacteroi1"/>
    <property type="match status" value="1"/>
</dbReference>
<dbReference type="InterPro" id="IPR013249">
    <property type="entry name" value="RNA_pol_sigma70_r4_t2"/>
</dbReference>
<dbReference type="Pfam" id="PF04542">
    <property type="entry name" value="Sigma70_r2"/>
    <property type="match status" value="1"/>
</dbReference>
<evidence type="ECO:0000256" key="3">
    <source>
        <dbReference type="ARBA" id="ARBA00023082"/>
    </source>
</evidence>
<evidence type="ECO:0000259" key="6">
    <source>
        <dbReference type="Pfam" id="PF08281"/>
    </source>
</evidence>
<comment type="caution">
    <text evidence="7">The sequence shown here is derived from an EMBL/GenBank/DDBJ whole genome shotgun (WGS) entry which is preliminary data.</text>
</comment>
<dbReference type="PANTHER" id="PTHR43133">
    <property type="entry name" value="RNA POLYMERASE ECF-TYPE SIGMA FACTO"/>
    <property type="match status" value="1"/>
</dbReference>
<sequence>MIEFEKIKKRVEKSSYSEEELIRRVREENDRAAFQQIFSTYYKRLHGYAYSFVKQKQGAEDIVQSIFLNIWAQREDWNPPGTIKHYLFSAVRNKALNVIRHQRIVKEKEDEVTRIFKEIKTETVSKNKRQLEKLRSDIQEGINQLPSKRKEIFLLNRRSGLTYSEIAEFLDISVNTVGTQMTRALKFLRNHLADYLPLIVMVTEFSVALLYV</sequence>
<evidence type="ECO:0000313" key="8">
    <source>
        <dbReference type="Proteomes" id="UP001207918"/>
    </source>
</evidence>
<feature type="domain" description="RNA polymerase sigma factor 70 region 4 type 2" evidence="6">
    <location>
        <begin position="137"/>
        <end position="188"/>
    </location>
</feature>